<keyword evidence="2" id="KW-0902">Two-component regulatory system</keyword>
<dbReference type="GO" id="GO:0000976">
    <property type="term" value="F:transcription cis-regulatory region binding"/>
    <property type="evidence" value="ECO:0007669"/>
    <property type="project" value="TreeGrafter"/>
</dbReference>
<evidence type="ECO:0000256" key="2">
    <source>
        <dbReference type="ARBA" id="ARBA00023012"/>
    </source>
</evidence>
<dbReference type="AlphaFoldDB" id="A0AAE9ZCT0"/>
<keyword evidence="4 7" id="KW-0238">DNA-binding</keyword>
<evidence type="ECO:0000259" key="8">
    <source>
        <dbReference type="PROSITE" id="PS50110"/>
    </source>
</evidence>
<evidence type="ECO:0000313" key="11">
    <source>
        <dbReference type="Proteomes" id="UP001214043"/>
    </source>
</evidence>
<dbReference type="InterPro" id="IPR011006">
    <property type="entry name" value="CheY-like_superfamily"/>
</dbReference>
<feature type="domain" description="Response regulatory" evidence="8">
    <location>
        <begin position="12"/>
        <end position="125"/>
    </location>
</feature>
<dbReference type="PROSITE" id="PS51755">
    <property type="entry name" value="OMPR_PHOB"/>
    <property type="match status" value="1"/>
</dbReference>
<dbReference type="CDD" id="cd17574">
    <property type="entry name" value="REC_OmpR"/>
    <property type="match status" value="1"/>
</dbReference>
<dbReference type="SUPFAM" id="SSF46894">
    <property type="entry name" value="C-terminal effector domain of the bipartite response regulators"/>
    <property type="match status" value="1"/>
</dbReference>
<dbReference type="PROSITE" id="PS50110">
    <property type="entry name" value="RESPONSE_REGULATORY"/>
    <property type="match status" value="1"/>
</dbReference>
<evidence type="ECO:0000256" key="7">
    <source>
        <dbReference type="PROSITE-ProRule" id="PRU01091"/>
    </source>
</evidence>
<dbReference type="InterPro" id="IPR001867">
    <property type="entry name" value="OmpR/PhoB-type_DNA-bd"/>
</dbReference>
<dbReference type="Pfam" id="PF00486">
    <property type="entry name" value="Trans_reg_C"/>
    <property type="match status" value="1"/>
</dbReference>
<protein>
    <submittedName>
        <fullName evidence="10">Response regulator</fullName>
    </submittedName>
</protein>
<dbReference type="GO" id="GO:0005829">
    <property type="term" value="C:cytosol"/>
    <property type="evidence" value="ECO:0007669"/>
    <property type="project" value="TreeGrafter"/>
</dbReference>
<dbReference type="PANTHER" id="PTHR48111">
    <property type="entry name" value="REGULATOR OF RPOS"/>
    <property type="match status" value="1"/>
</dbReference>
<dbReference type="GO" id="GO:0000156">
    <property type="term" value="F:phosphorelay response regulator activity"/>
    <property type="evidence" value="ECO:0007669"/>
    <property type="project" value="TreeGrafter"/>
</dbReference>
<dbReference type="GO" id="GO:0032993">
    <property type="term" value="C:protein-DNA complex"/>
    <property type="evidence" value="ECO:0007669"/>
    <property type="project" value="TreeGrafter"/>
</dbReference>
<proteinExistence type="predicted"/>
<keyword evidence="5" id="KW-0804">Transcription</keyword>
<dbReference type="RefSeq" id="WP_274492400.1">
    <property type="nucleotide sequence ID" value="NZ_CP118166.1"/>
</dbReference>
<evidence type="ECO:0000256" key="4">
    <source>
        <dbReference type="ARBA" id="ARBA00023125"/>
    </source>
</evidence>
<dbReference type="Gene3D" id="1.10.10.10">
    <property type="entry name" value="Winged helix-like DNA-binding domain superfamily/Winged helix DNA-binding domain"/>
    <property type="match status" value="1"/>
</dbReference>
<dbReference type="PANTHER" id="PTHR48111:SF4">
    <property type="entry name" value="DNA-BINDING DUAL TRANSCRIPTIONAL REGULATOR OMPR"/>
    <property type="match status" value="1"/>
</dbReference>
<dbReference type="InterPro" id="IPR039420">
    <property type="entry name" value="WalR-like"/>
</dbReference>
<evidence type="ECO:0000256" key="6">
    <source>
        <dbReference type="PROSITE-ProRule" id="PRU00169"/>
    </source>
</evidence>
<dbReference type="SMART" id="SM00862">
    <property type="entry name" value="Trans_reg_C"/>
    <property type="match status" value="1"/>
</dbReference>
<dbReference type="SUPFAM" id="SSF52172">
    <property type="entry name" value="CheY-like"/>
    <property type="match status" value="1"/>
</dbReference>
<evidence type="ECO:0000313" key="10">
    <source>
        <dbReference type="EMBL" id="WDI30592.1"/>
    </source>
</evidence>
<feature type="DNA-binding region" description="OmpR/PhoB-type" evidence="7">
    <location>
        <begin position="135"/>
        <end position="230"/>
    </location>
</feature>
<feature type="modified residue" description="4-aspartylphosphate" evidence="6">
    <location>
        <position position="61"/>
    </location>
</feature>
<accession>A0AAE9ZCT0</accession>
<reference evidence="10" key="1">
    <citation type="submission" date="2023-02" db="EMBL/GenBank/DDBJ databases">
        <title>Genome sequence of Hyphococcus flavus.</title>
        <authorList>
            <person name="Rong J.-C."/>
            <person name="Zhao Q."/>
            <person name="Yi M."/>
            <person name="Wu J.-Y."/>
        </authorList>
    </citation>
    <scope>NUCLEOTIDE SEQUENCE</scope>
    <source>
        <strain evidence="10">MCCC 1K03223</strain>
    </source>
</reference>
<dbReference type="Gene3D" id="6.10.250.690">
    <property type="match status" value="1"/>
</dbReference>
<keyword evidence="1 6" id="KW-0597">Phosphoprotein</keyword>
<evidence type="ECO:0000256" key="3">
    <source>
        <dbReference type="ARBA" id="ARBA00023015"/>
    </source>
</evidence>
<organism evidence="10 11">
    <name type="scientific">Hyphococcus flavus</name>
    <dbReference type="NCBI Taxonomy" id="1866326"/>
    <lineage>
        <taxon>Bacteria</taxon>
        <taxon>Pseudomonadati</taxon>
        <taxon>Pseudomonadota</taxon>
        <taxon>Alphaproteobacteria</taxon>
        <taxon>Parvularculales</taxon>
        <taxon>Parvularculaceae</taxon>
        <taxon>Hyphococcus</taxon>
    </lineage>
</organism>
<dbReference type="InterPro" id="IPR036388">
    <property type="entry name" value="WH-like_DNA-bd_sf"/>
</dbReference>
<sequence length="231" mass="25842">MNKKANYDDASHILVVDDDDRIRTLLKRYLAESGFRASIAADATQARSLIAAFDFDLFIFDVMMPGETGFSLTKFVRDISNVPILLLTARGLPEDRIEGLEAGADDYLSKPFEPRELLLRVNSLLRRSKPAQLSRKEVQFGDCNFSIGRGELRKNGELVRLTAGEASLLRALAQKPREPISREALAQQSDAGMERSVDVQVTRLRKKIEEDPRAPIYLQTVRGVGYALMAD</sequence>
<dbReference type="KEGG" id="hfl:PUV54_11565"/>
<feature type="domain" description="OmpR/PhoB-type" evidence="9">
    <location>
        <begin position="135"/>
        <end position="230"/>
    </location>
</feature>
<name>A0AAE9ZCT0_9PROT</name>
<evidence type="ECO:0000256" key="5">
    <source>
        <dbReference type="ARBA" id="ARBA00023163"/>
    </source>
</evidence>
<dbReference type="Proteomes" id="UP001214043">
    <property type="component" value="Chromosome"/>
</dbReference>
<dbReference type="InterPro" id="IPR001789">
    <property type="entry name" value="Sig_transdc_resp-reg_receiver"/>
</dbReference>
<dbReference type="Pfam" id="PF00072">
    <property type="entry name" value="Response_reg"/>
    <property type="match status" value="1"/>
</dbReference>
<dbReference type="InterPro" id="IPR016032">
    <property type="entry name" value="Sig_transdc_resp-reg_C-effctor"/>
</dbReference>
<dbReference type="GO" id="GO:0006355">
    <property type="term" value="P:regulation of DNA-templated transcription"/>
    <property type="evidence" value="ECO:0007669"/>
    <property type="project" value="InterPro"/>
</dbReference>
<keyword evidence="11" id="KW-1185">Reference proteome</keyword>
<evidence type="ECO:0000259" key="9">
    <source>
        <dbReference type="PROSITE" id="PS51755"/>
    </source>
</evidence>
<keyword evidence="3" id="KW-0805">Transcription regulation</keyword>
<dbReference type="Gene3D" id="3.40.50.2300">
    <property type="match status" value="1"/>
</dbReference>
<evidence type="ECO:0000256" key="1">
    <source>
        <dbReference type="ARBA" id="ARBA00022553"/>
    </source>
</evidence>
<dbReference type="EMBL" id="CP118166">
    <property type="protein sequence ID" value="WDI30592.1"/>
    <property type="molecule type" value="Genomic_DNA"/>
</dbReference>
<dbReference type="CDD" id="cd00383">
    <property type="entry name" value="trans_reg_C"/>
    <property type="match status" value="1"/>
</dbReference>
<gene>
    <name evidence="10" type="ORF">PUV54_11565</name>
</gene>
<dbReference type="SMART" id="SM00448">
    <property type="entry name" value="REC"/>
    <property type="match status" value="1"/>
</dbReference>